<dbReference type="SUPFAM" id="SSF52540">
    <property type="entry name" value="P-loop containing nucleoside triphosphate hydrolases"/>
    <property type="match status" value="1"/>
</dbReference>
<gene>
    <name evidence="1" type="ORF">SAMN05421762_1736</name>
</gene>
<keyword evidence="2" id="KW-1185">Reference proteome</keyword>
<dbReference type="InterPro" id="IPR027417">
    <property type="entry name" value="P-loop_NTPase"/>
</dbReference>
<reference evidence="1 2" key="1">
    <citation type="submission" date="2016-10" db="EMBL/GenBank/DDBJ databases">
        <authorList>
            <person name="de Groot N.N."/>
        </authorList>
    </citation>
    <scope>NUCLEOTIDE SEQUENCE [LARGE SCALE GENOMIC DNA]</scope>
    <source>
        <strain evidence="1 2">DSM 29619</strain>
    </source>
</reference>
<dbReference type="Proteomes" id="UP000231644">
    <property type="component" value="Unassembled WGS sequence"/>
</dbReference>
<dbReference type="AlphaFoldDB" id="A0A1I1LC42"/>
<dbReference type="RefSeq" id="WP_244525551.1">
    <property type="nucleotide sequence ID" value="NZ_FNZG01000003.1"/>
</dbReference>
<organism evidence="1 2">
    <name type="scientific">Pseudooceanicola nitratireducens</name>
    <dbReference type="NCBI Taxonomy" id="517719"/>
    <lineage>
        <taxon>Bacteria</taxon>
        <taxon>Pseudomonadati</taxon>
        <taxon>Pseudomonadota</taxon>
        <taxon>Alphaproteobacteria</taxon>
        <taxon>Rhodobacterales</taxon>
        <taxon>Paracoccaceae</taxon>
        <taxon>Pseudooceanicola</taxon>
    </lineage>
</organism>
<protein>
    <recommendedName>
        <fullName evidence="3">Sulfotransferase family protein</fullName>
    </recommendedName>
</protein>
<dbReference type="EMBL" id="FOLX01000001">
    <property type="protein sequence ID" value="SFC67090.1"/>
    <property type="molecule type" value="Genomic_DNA"/>
</dbReference>
<dbReference type="STRING" id="517719.SAMN05421762_1736"/>
<accession>A0A1I1LC42</accession>
<evidence type="ECO:0008006" key="3">
    <source>
        <dbReference type="Google" id="ProtNLM"/>
    </source>
</evidence>
<sequence>MLPSDFAETGRHALRRQDTPPAMFQVIGERGSGTNILRKMIEKNVDLFRTEALGWKHGFPRMLAVPRNLLTIVCIRDARAWALSMHKRPWHGHPSLQLLEFSDFIRATWRGKVDRIADFETIHPELAAEGEELQFDRHPLTGRPFGNLFALRRAKLEGHLSMLVRGGDVAVIRMESFLADPEGTLDWLCAAYGLTRKHADLKTVKARLGNRFNTSVDGYTRPDTPDALSPRDMGFLRAQLDLTLESQLGYTYD</sequence>
<name>A0A1I1LC42_9RHOB</name>
<evidence type="ECO:0000313" key="2">
    <source>
        <dbReference type="Proteomes" id="UP000231644"/>
    </source>
</evidence>
<dbReference type="Gene3D" id="3.40.50.300">
    <property type="entry name" value="P-loop containing nucleotide triphosphate hydrolases"/>
    <property type="match status" value="1"/>
</dbReference>
<proteinExistence type="predicted"/>
<evidence type="ECO:0000313" key="1">
    <source>
        <dbReference type="EMBL" id="SFC67090.1"/>
    </source>
</evidence>